<dbReference type="EMBL" id="JACAZI010000015">
    <property type="protein sequence ID" value="KAF7344102.1"/>
    <property type="molecule type" value="Genomic_DNA"/>
</dbReference>
<comment type="similarity">
    <text evidence="2">Belongs to the PheA/TfdB FAD monooxygenase family.</text>
</comment>
<evidence type="ECO:0000313" key="10">
    <source>
        <dbReference type="Proteomes" id="UP000620124"/>
    </source>
</evidence>
<proteinExistence type="inferred from homology"/>
<evidence type="ECO:0000259" key="8">
    <source>
        <dbReference type="Pfam" id="PF07976"/>
    </source>
</evidence>
<evidence type="ECO:0000256" key="6">
    <source>
        <dbReference type="SAM" id="Phobius"/>
    </source>
</evidence>
<keyword evidence="4" id="KW-0274">FAD</keyword>
<feature type="transmembrane region" description="Helical" evidence="6">
    <location>
        <begin position="6"/>
        <end position="27"/>
    </location>
</feature>
<keyword evidence="5" id="KW-0560">Oxidoreductase</keyword>
<comment type="caution">
    <text evidence="9">The sequence shown here is derived from an EMBL/GenBank/DDBJ whole genome shotgun (WGS) entry which is preliminary data.</text>
</comment>
<dbReference type="Gene3D" id="3.40.30.20">
    <property type="match status" value="1"/>
</dbReference>
<dbReference type="PANTHER" id="PTHR43004">
    <property type="entry name" value="TRK SYSTEM POTASSIUM UPTAKE PROTEIN"/>
    <property type="match status" value="1"/>
</dbReference>
<keyword evidence="6" id="KW-1133">Transmembrane helix</keyword>
<keyword evidence="10" id="KW-1185">Reference proteome</keyword>
<dbReference type="GO" id="GO:0071949">
    <property type="term" value="F:FAD binding"/>
    <property type="evidence" value="ECO:0007669"/>
    <property type="project" value="InterPro"/>
</dbReference>
<keyword evidence="3" id="KW-0285">Flavoprotein</keyword>
<evidence type="ECO:0000256" key="2">
    <source>
        <dbReference type="ARBA" id="ARBA00007801"/>
    </source>
</evidence>
<dbReference type="PRINTS" id="PR00420">
    <property type="entry name" value="RNGMNOXGNASE"/>
</dbReference>
<dbReference type="SUPFAM" id="SSF52833">
    <property type="entry name" value="Thioredoxin-like"/>
    <property type="match status" value="1"/>
</dbReference>
<evidence type="ECO:0000256" key="3">
    <source>
        <dbReference type="ARBA" id="ARBA00022630"/>
    </source>
</evidence>
<dbReference type="InterPro" id="IPR036249">
    <property type="entry name" value="Thioredoxin-like_sf"/>
</dbReference>
<dbReference type="Pfam" id="PF01494">
    <property type="entry name" value="FAD_binding_3"/>
    <property type="match status" value="1"/>
</dbReference>
<evidence type="ECO:0000256" key="4">
    <source>
        <dbReference type="ARBA" id="ARBA00022827"/>
    </source>
</evidence>
<dbReference type="InterPro" id="IPR050641">
    <property type="entry name" value="RIFMO-like"/>
</dbReference>
<evidence type="ECO:0000259" key="7">
    <source>
        <dbReference type="Pfam" id="PF01494"/>
    </source>
</evidence>
<feature type="domain" description="FAD-binding" evidence="7">
    <location>
        <begin position="6"/>
        <end position="400"/>
    </location>
</feature>
<dbReference type="OrthoDB" id="1716816at2759"/>
<feature type="domain" description="Phenol hydroxylase-like C-terminal dimerisation" evidence="8">
    <location>
        <begin position="441"/>
        <end position="605"/>
    </location>
</feature>
<name>A0A8H6XN50_9AGAR</name>
<reference evidence="9" key="1">
    <citation type="submission" date="2020-05" db="EMBL/GenBank/DDBJ databases">
        <title>Mycena genomes resolve the evolution of fungal bioluminescence.</title>
        <authorList>
            <person name="Tsai I.J."/>
        </authorList>
    </citation>
    <scope>NUCLEOTIDE SEQUENCE</scope>
    <source>
        <strain evidence="9">CCC161011</strain>
    </source>
</reference>
<dbReference type="PANTHER" id="PTHR43004:SF19">
    <property type="entry name" value="BINDING MONOOXYGENASE, PUTATIVE (JCVI)-RELATED"/>
    <property type="match status" value="1"/>
</dbReference>
<evidence type="ECO:0000256" key="5">
    <source>
        <dbReference type="ARBA" id="ARBA00023002"/>
    </source>
</evidence>
<comment type="cofactor">
    <cofactor evidence="1">
        <name>FAD</name>
        <dbReference type="ChEBI" id="CHEBI:57692"/>
    </cofactor>
</comment>
<dbReference type="SUPFAM" id="SSF54373">
    <property type="entry name" value="FAD-linked reductases, C-terminal domain"/>
    <property type="match status" value="1"/>
</dbReference>
<dbReference type="Proteomes" id="UP000620124">
    <property type="component" value="Unassembled WGS sequence"/>
</dbReference>
<keyword evidence="6" id="KW-0812">Transmembrane</keyword>
<protein>
    <submittedName>
        <fullName evidence="9">FAD/NAD-binding domain-containing protein</fullName>
    </submittedName>
</protein>
<evidence type="ECO:0000313" key="9">
    <source>
        <dbReference type="EMBL" id="KAF7344102.1"/>
    </source>
</evidence>
<dbReference type="InterPro" id="IPR036188">
    <property type="entry name" value="FAD/NAD-bd_sf"/>
</dbReference>
<evidence type="ECO:0000256" key="1">
    <source>
        <dbReference type="ARBA" id="ARBA00001974"/>
    </source>
</evidence>
<organism evidence="9 10">
    <name type="scientific">Mycena venus</name>
    <dbReference type="NCBI Taxonomy" id="2733690"/>
    <lineage>
        <taxon>Eukaryota</taxon>
        <taxon>Fungi</taxon>
        <taxon>Dikarya</taxon>
        <taxon>Basidiomycota</taxon>
        <taxon>Agaricomycotina</taxon>
        <taxon>Agaricomycetes</taxon>
        <taxon>Agaricomycetidae</taxon>
        <taxon>Agaricales</taxon>
        <taxon>Marasmiineae</taxon>
        <taxon>Mycenaceae</taxon>
        <taxon>Mycena</taxon>
    </lineage>
</organism>
<dbReference type="Gene3D" id="3.50.50.60">
    <property type="entry name" value="FAD/NAD(P)-binding domain"/>
    <property type="match status" value="1"/>
</dbReference>
<dbReference type="Pfam" id="PF07976">
    <property type="entry name" value="Phe_hydrox_dim"/>
    <property type="match status" value="1"/>
</dbReference>
<dbReference type="SUPFAM" id="SSF51905">
    <property type="entry name" value="FAD/NAD(P)-binding domain"/>
    <property type="match status" value="1"/>
</dbReference>
<keyword evidence="6" id="KW-0472">Membrane</keyword>
<dbReference type="InterPro" id="IPR002938">
    <property type="entry name" value="FAD-bd"/>
</dbReference>
<dbReference type="GO" id="GO:0016709">
    <property type="term" value="F:oxidoreductase activity, acting on paired donors, with incorporation or reduction of molecular oxygen, NAD(P)H as one donor, and incorporation of one atom of oxygen"/>
    <property type="evidence" value="ECO:0007669"/>
    <property type="project" value="UniProtKB-ARBA"/>
</dbReference>
<gene>
    <name evidence="9" type="ORF">MVEN_01699900</name>
</gene>
<dbReference type="InterPro" id="IPR038220">
    <property type="entry name" value="PHOX_C_sf"/>
</dbReference>
<dbReference type="AlphaFoldDB" id="A0A8H6XN50"/>
<accession>A0A8H6XN50</accession>
<dbReference type="InterPro" id="IPR012941">
    <property type="entry name" value="Phe_hydrox_C_dim_dom"/>
</dbReference>
<dbReference type="Gene3D" id="3.30.9.10">
    <property type="entry name" value="D-Amino Acid Oxidase, subunit A, domain 2"/>
    <property type="match status" value="1"/>
</dbReference>
<sequence>MRTQSTDVLIIGAGPAGLMAALVLSMMKVKVRLVDRRLSHEASGQADGIQPRMIEIWESLGIGSELRERSEHVHRMVKKILFPALNGLILELKVTYSPTADRAGIEETQGSDVEHLSTNSEVSILARNDIIEEILEERLKVEGVVVERSGVPISLDVESQDQDPYPVKVKVAWLNEQIIREKNVSQEARGDLESVDGLVEKFECIPAKFVIGCDGGKSWTRRQLGIAMEGNQTDLDWGVVDFTPRTNFPTPRTKNIIQSPLEGFLGYLPRPNGAARVYVMLGEGKEEKVVSGDECKRIIAGKMRRGFAPYEMEIENATWCAIFRVSQRVAKRFSGHGRIFIAGDACHTHSPKAGQGANASMSDTFNLAWKIAYVVRHQARLDILETYEQERRPHSLELIQLDRKIFRLFSGQTIIPTDYTSLWHEQMLFVSGIGLRYSSQLIDSSGQFLAPGLTIGERIPSSEVIRTDDWRPLNLHDICPFDGRFRLFILPGSVLEECNVKRLAAFNSSIAAKGEQHEVLTERLETCIIDNDPSTVVESIPLLRVISGSNDRVYFDRNATSGGVYNIWQIASHGIAFMVRPDAHISSIVAMDEAGICAIKKYFTSWTDLS</sequence>